<evidence type="ECO:0000313" key="3">
    <source>
        <dbReference type="Proteomes" id="UP000060630"/>
    </source>
</evidence>
<accession>A0A106QDD1</accession>
<sequence length="150" mass="16364">MKPIDLAALPPSVAELETEQLRLGAAKHFQLVLGANLAAVLAFAIGLASEFTGFDLFMSCAIGLLVVALLYLANAALFTAIQLDNLRPATYEQQLLVEDAQQYLTVSRYVSHVRAQRRLLTSREAAAIIVYAHQEQRRTAATRACTDCSD</sequence>
<feature type="transmembrane region" description="Helical" evidence="1">
    <location>
        <begin position="54"/>
        <end position="78"/>
    </location>
</feature>
<dbReference type="Proteomes" id="UP000060630">
    <property type="component" value="Unassembled WGS sequence"/>
</dbReference>
<evidence type="ECO:0000313" key="2">
    <source>
        <dbReference type="EMBL" id="KWA84198.1"/>
    </source>
</evidence>
<comment type="caution">
    <text evidence="2">The sequence shown here is derived from an EMBL/GenBank/DDBJ whole genome shotgun (WGS) entry which is preliminary data.</text>
</comment>
<dbReference type="RefSeq" id="WP_060192596.1">
    <property type="nucleotide sequence ID" value="NZ_LPHD01000049.1"/>
</dbReference>
<gene>
    <name evidence="2" type="ORF">WL29_22825</name>
</gene>
<dbReference type="EMBL" id="LPHD01000049">
    <property type="protein sequence ID" value="KWA84198.1"/>
    <property type="molecule type" value="Genomic_DNA"/>
</dbReference>
<dbReference type="AlphaFoldDB" id="A0A106QDD1"/>
<keyword evidence="1" id="KW-0812">Transmembrane</keyword>
<keyword evidence="1" id="KW-1133">Transmembrane helix</keyword>
<proteinExistence type="predicted"/>
<feature type="transmembrane region" description="Helical" evidence="1">
    <location>
        <begin position="29"/>
        <end position="48"/>
    </location>
</feature>
<keyword evidence="1" id="KW-0472">Membrane</keyword>
<protein>
    <submittedName>
        <fullName evidence="2">Uncharacterized protein</fullName>
    </submittedName>
</protein>
<organism evidence="2 3">
    <name type="scientific">Burkholderia ubonensis</name>
    <dbReference type="NCBI Taxonomy" id="101571"/>
    <lineage>
        <taxon>Bacteria</taxon>
        <taxon>Pseudomonadati</taxon>
        <taxon>Pseudomonadota</taxon>
        <taxon>Betaproteobacteria</taxon>
        <taxon>Burkholderiales</taxon>
        <taxon>Burkholderiaceae</taxon>
        <taxon>Burkholderia</taxon>
        <taxon>Burkholderia cepacia complex</taxon>
    </lineage>
</organism>
<evidence type="ECO:0000256" key="1">
    <source>
        <dbReference type="SAM" id="Phobius"/>
    </source>
</evidence>
<reference evidence="2 3" key="1">
    <citation type="submission" date="2015-11" db="EMBL/GenBank/DDBJ databases">
        <title>Expanding the genomic diversity of Burkholderia species for the development of highly accurate diagnostics.</title>
        <authorList>
            <person name="Sahl J."/>
            <person name="Keim P."/>
            <person name="Wagner D."/>
        </authorList>
    </citation>
    <scope>NUCLEOTIDE SEQUENCE [LARGE SCALE GENOMIC DNA]</scope>
    <source>
        <strain evidence="2 3">MSMB2087WGS</strain>
    </source>
</reference>
<name>A0A106QDD1_9BURK</name>